<proteinExistence type="predicted"/>
<evidence type="ECO:0000313" key="2">
    <source>
        <dbReference type="Proteomes" id="UP000676194"/>
    </source>
</evidence>
<evidence type="ECO:0000313" key="1">
    <source>
        <dbReference type="EMBL" id="QVL30229.1"/>
    </source>
</evidence>
<accession>A0A8E6ES62</accession>
<dbReference type="AlphaFoldDB" id="A0A8E6ES62"/>
<sequence>MRPEFGSGHLGEVRFYRSEEEWSSIAERLKQTHCPHCKVVGTLIQHGFLFGYDERNPQRRARRARRIFCSNRNSRRGCGRTFSIWLADKIRRLSLTSSTLWRFLQLAVFGSIAASIRAIDCHLSDRTLQRIWKRFDLSQCPIRTALLNQRPPPELVVERSRWPARAQVLAHLQTAFPDADCPIAAFQQAIQIFFL</sequence>
<name>A0A8E6ES62_9BACT</name>
<organism evidence="1 2">
    <name type="scientific">Telmatocola sphagniphila</name>
    <dbReference type="NCBI Taxonomy" id="1123043"/>
    <lineage>
        <taxon>Bacteria</taxon>
        <taxon>Pseudomonadati</taxon>
        <taxon>Planctomycetota</taxon>
        <taxon>Planctomycetia</taxon>
        <taxon>Gemmatales</taxon>
        <taxon>Gemmataceae</taxon>
    </lineage>
</organism>
<protein>
    <submittedName>
        <fullName evidence="1">Uncharacterized protein</fullName>
    </submittedName>
</protein>
<keyword evidence="2" id="KW-1185">Reference proteome</keyword>
<dbReference type="Proteomes" id="UP000676194">
    <property type="component" value="Chromosome"/>
</dbReference>
<reference evidence="1" key="1">
    <citation type="submission" date="2021-05" db="EMBL/GenBank/DDBJ databases">
        <title>Complete genome sequence of the cellulolytic planctomycete Telmatocola sphagniphila SP2T and characterization of the first cellulase from planctomycetes.</title>
        <authorList>
            <person name="Rakitin A.L."/>
            <person name="Beletsky A.V."/>
            <person name="Naumoff D.G."/>
            <person name="Kulichevskaya I.S."/>
            <person name="Mardanov A.V."/>
            <person name="Ravin N.V."/>
            <person name="Dedysh S.N."/>
        </authorList>
    </citation>
    <scope>NUCLEOTIDE SEQUENCE</scope>
    <source>
        <strain evidence="1">SP2T</strain>
    </source>
</reference>
<gene>
    <name evidence="1" type="ORF">KIH39_15355</name>
</gene>
<dbReference type="RefSeq" id="WP_213494106.1">
    <property type="nucleotide sequence ID" value="NZ_CP074694.1"/>
</dbReference>
<dbReference type="EMBL" id="CP074694">
    <property type="protein sequence ID" value="QVL30229.1"/>
    <property type="molecule type" value="Genomic_DNA"/>
</dbReference>
<dbReference type="KEGG" id="tsph:KIH39_15355"/>